<evidence type="ECO:0000256" key="1">
    <source>
        <dbReference type="SAM" id="Coils"/>
    </source>
</evidence>
<organism evidence="2 3">
    <name type="scientific">Geoanaerobacter pelophilus</name>
    <dbReference type="NCBI Taxonomy" id="60036"/>
    <lineage>
        <taxon>Bacteria</taxon>
        <taxon>Pseudomonadati</taxon>
        <taxon>Thermodesulfobacteriota</taxon>
        <taxon>Desulfuromonadia</taxon>
        <taxon>Geobacterales</taxon>
        <taxon>Geobacteraceae</taxon>
        <taxon>Geoanaerobacter</taxon>
    </lineage>
</organism>
<proteinExistence type="predicted"/>
<protein>
    <submittedName>
        <fullName evidence="2">Uncharacterized protein</fullName>
    </submittedName>
</protein>
<name>A0AAW4L7D8_9BACT</name>
<accession>A0AAW4L7D8</accession>
<dbReference type="RefSeq" id="WP_214172523.1">
    <property type="nucleotide sequence ID" value="NZ_JAHCVJ010000006.1"/>
</dbReference>
<evidence type="ECO:0000313" key="3">
    <source>
        <dbReference type="Proteomes" id="UP000811899"/>
    </source>
</evidence>
<evidence type="ECO:0000313" key="2">
    <source>
        <dbReference type="EMBL" id="MBT0665760.1"/>
    </source>
</evidence>
<dbReference type="Proteomes" id="UP000811899">
    <property type="component" value="Unassembled WGS sequence"/>
</dbReference>
<keyword evidence="3" id="KW-1185">Reference proteome</keyword>
<dbReference type="EMBL" id="JAHCVJ010000006">
    <property type="protein sequence ID" value="MBT0665760.1"/>
    <property type="molecule type" value="Genomic_DNA"/>
</dbReference>
<keyword evidence="1" id="KW-0175">Coiled coil</keyword>
<dbReference type="AlphaFoldDB" id="A0AAW4L7D8"/>
<feature type="coiled-coil region" evidence="1">
    <location>
        <begin position="66"/>
        <end position="111"/>
    </location>
</feature>
<sequence>MSNEEKTAYLVKGTSIRLNRKTYGIGRRISLTDEDAIRLKAFIEPLQDDATARDGDEDVLAQQRQLDDLILQRNDLAGELRKHQEAMATLLDEHKADLQDRDKTIADLQTELDASDEANRILTESLADRDNTITLRSETISDLNKQLIKLNEALAKKEGGKK</sequence>
<reference evidence="2 3" key="1">
    <citation type="submission" date="2021-05" db="EMBL/GenBank/DDBJ databases">
        <title>The draft genome of Geobacter pelophilus DSM 12255.</title>
        <authorList>
            <person name="Xu Z."/>
            <person name="Masuda Y."/>
            <person name="Itoh H."/>
            <person name="Senoo K."/>
        </authorList>
    </citation>
    <scope>NUCLEOTIDE SEQUENCE [LARGE SCALE GENOMIC DNA]</scope>
    <source>
        <strain evidence="2 3">DSM 12255</strain>
    </source>
</reference>
<comment type="caution">
    <text evidence="2">The sequence shown here is derived from an EMBL/GenBank/DDBJ whole genome shotgun (WGS) entry which is preliminary data.</text>
</comment>
<gene>
    <name evidence="2" type="ORF">KI809_15730</name>
</gene>